<dbReference type="OrthoDB" id="3359285at2759"/>
<dbReference type="Proteomes" id="UP000325780">
    <property type="component" value="Unassembled WGS sequence"/>
</dbReference>
<gene>
    <name evidence="6" type="ORF">BDV25DRAFT_122053</name>
</gene>
<keyword evidence="2" id="KW-0349">Heme</keyword>
<keyword evidence="4" id="KW-0408">Iron</keyword>
<dbReference type="GO" id="GO:0046872">
    <property type="term" value="F:metal ion binding"/>
    <property type="evidence" value="ECO:0007669"/>
    <property type="project" value="UniProtKB-KW"/>
</dbReference>
<organism evidence="6 7">
    <name type="scientific">Aspergillus avenaceus</name>
    <dbReference type="NCBI Taxonomy" id="36643"/>
    <lineage>
        <taxon>Eukaryota</taxon>
        <taxon>Fungi</taxon>
        <taxon>Dikarya</taxon>
        <taxon>Ascomycota</taxon>
        <taxon>Pezizomycotina</taxon>
        <taxon>Eurotiomycetes</taxon>
        <taxon>Eurotiomycetidae</taxon>
        <taxon>Eurotiales</taxon>
        <taxon>Aspergillaceae</taxon>
        <taxon>Aspergillus</taxon>
        <taxon>Aspergillus subgen. Circumdati</taxon>
    </lineage>
</organism>
<reference evidence="6 7" key="1">
    <citation type="submission" date="2019-04" db="EMBL/GenBank/DDBJ databases">
        <title>Friends and foes A comparative genomics study of 23 Aspergillus species from section Flavi.</title>
        <authorList>
            <consortium name="DOE Joint Genome Institute"/>
            <person name="Kjaerbolling I."/>
            <person name="Vesth T."/>
            <person name="Frisvad J.C."/>
            <person name="Nybo J.L."/>
            <person name="Theobald S."/>
            <person name="Kildgaard S."/>
            <person name="Isbrandt T."/>
            <person name="Kuo A."/>
            <person name="Sato A."/>
            <person name="Lyhne E.K."/>
            <person name="Kogle M.E."/>
            <person name="Wiebenga A."/>
            <person name="Kun R.S."/>
            <person name="Lubbers R.J."/>
            <person name="Makela M.R."/>
            <person name="Barry K."/>
            <person name="Chovatia M."/>
            <person name="Clum A."/>
            <person name="Daum C."/>
            <person name="Haridas S."/>
            <person name="He G."/>
            <person name="LaButti K."/>
            <person name="Lipzen A."/>
            <person name="Mondo S."/>
            <person name="Riley R."/>
            <person name="Salamov A."/>
            <person name="Simmons B.A."/>
            <person name="Magnuson J.K."/>
            <person name="Henrissat B."/>
            <person name="Mortensen U.H."/>
            <person name="Larsen T.O."/>
            <person name="Devries R.P."/>
            <person name="Grigoriev I.V."/>
            <person name="Machida M."/>
            <person name="Baker S.E."/>
            <person name="Andersen M.R."/>
        </authorList>
    </citation>
    <scope>NUCLEOTIDE SEQUENCE [LARGE SCALE GENOMIC DNA]</scope>
    <source>
        <strain evidence="6 7">IBT 18842</strain>
    </source>
</reference>
<name>A0A5N6TTV1_ASPAV</name>
<evidence type="ECO:0000256" key="4">
    <source>
        <dbReference type="ARBA" id="ARBA00023004"/>
    </source>
</evidence>
<dbReference type="EMBL" id="ML742112">
    <property type="protein sequence ID" value="KAE8149792.1"/>
    <property type="molecule type" value="Genomic_DNA"/>
</dbReference>
<evidence type="ECO:0000256" key="2">
    <source>
        <dbReference type="ARBA" id="ARBA00022617"/>
    </source>
</evidence>
<accession>A0A5N6TTV1</accession>
<evidence type="ECO:0000256" key="3">
    <source>
        <dbReference type="ARBA" id="ARBA00022723"/>
    </source>
</evidence>
<keyword evidence="5" id="KW-0456">Lyase</keyword>
<evidence type="ECO:0000256" key="5">
    <source>
        <dbReference type="ARBA" id="ARBA00023239"/>
    </source>
</evidence>
<dbReference type="AlphaFoldDB" id="A0A5N6TTV1"/>
<keyword evidence="7" id="KW-1185">Reference proteome</keyword>
<sequence>MHSPTRTFPLRRPLNHVPPVPRWQARFPDHREKVFTAYIGVQQHAGPGTGWHQCVTNIERSLSEGLLGAPASVERFQLLGGDGAAESRVFVCYWDDEIKYQEATRRWSLTQWFYALDPSLRSTVGLWCERFTSSLTRLETNYSGTDYLPGLARLPDTTPEEHSYSAYWGAARDRIPDSAVDQFDGEAGGPMLEPVAQSTDPHWIGTNRHNLVHIRSGQYWDNCGAEEKRSYEERLEPTLRQGLSYLWEHPVETGAMGVRYLANRPCPDSPPGNVSNESCVVGFFRSLAHLEAWAKGHPSHRAIYAGALRHAKAFGAQRRFRTWHEVSVLRGGDAQWEYLNCAPGTGMMAGESGRGATATRDGH</sequence>
<comment type="cofactor">
    <cofactor evidence="1">
        <name>heme b</name>
        <dbReference type="ChEBI" id="CHEBI:60344"/>
    </cofactor>
</comment>
<evidence type="ECO:0000256" key="1">
    <source>
        <dbReference type="ARBA" id="ARBA00001970"/>
    </source>
</evidence>
<evidence type="ECO:0000313" key="7">
    <source>
        <dbReference type="Proteomes" id="UP000325780"/>
    </source>
</evidence>
<dbReference type="InterPro" id="IPR025702">
    <property type="entry name" value="OXD"/>
</dbReference>
<proteinExistence type="predicted"/>
<keyword evidence="3" id="KW-0479">Metal-binding</keyword>
<dbReference type="Pfam" id="PF13816">
    <property type="entry name" value="Dehydratase_hem"/>
    <property type="match status" value="1"/>
</dbReference>
<protein>
    <submittedName>
        <fullName evidence="6">Hem-containing dehydratase protein</fullName>
    </submittedName>
</protein>
<evidence type="ECO:0000313" key="6">
    <source>
        <dbReference type="EMBL" id="KAE8149792.1"/>
    </source>
</evidence>
<dbReference type="GO" id="GO:0016829">
    <property type="term" value="F:lyase activity"/>
    <property type="evidence" value="ECO:0007669"/>
    <property type="project" value="UniProtKB-KW"/>
</dbReference>